<dbReference type="InterPro" id="IPR050834">
    <property type="entry name" value="Glycosyltransf_2"/>
</dbReference>
<dbReference type="Gene3D" id="3.40.50.2000">
    <property type="entry name" value="Glycogen Phosphorylase B"/>
    <property type="match status" value="2"/>
</dbReference>
<feature type="domain" description="Glycosyltransferase 2-like" evidence="3">
    <location>
        <begin position="753"/>
        <end position="861"/>
    </location>
</feature>
<sequence>MDIFQSINQFILQKNFSKAKELATNIPSEVDRYNVLGIIHFYEGNLDGALELFQTALKIDPVHPDVLFNYSKTLFEKGNYFESWRYLTRIPEKTWEVWDMLGDTQLKLGNPAMALHYYDKAFKSSNIPELKQKYDEVRKQYYKGNKLAIFCLPGLDSFIHDIASILSHVYDVRLAITTDSKQIVDTYTWADIVWLEWANEMAVQITNKLPKGHKKVLCRLHGYEALRTDFLSSLNWDNVDVILFVAWHVQKTAYMNNPNLSKKRSFVVNNGVNLSSFRFKNRYPGTDLVFVGNFNYKKNPALAIQILLKLIKKSPEYKLYWKGVIQDQRLKEYTDYLLEELNLKENFVFEEFGKDVDQFLENKNIFLSTSIHEGYGVAILEAMAKGLKPVIHNFFVAKEFYPQEFLFNDVDEAVAMITSNEYDSEKYRRFVEETSSLEKQIASILEILNEIKTVGTENNILSERVESQSCSISDKKRNNSNWDELWKDYSQFDSTKIMSEYFGASLRSETLEVLNRFFKLCGARILEVGTGTGAHALEFGIRGAEVVGIDVSENSIHLAKKLVSEYGAKNVSFEVYDGFLLSKKWSKEFFDIVFSRGVIEHFNDEELLKLLKEMAYAGKYVVVTVPYSKSEIYRLSKELRIQTNTWSYGFERDFETLRGIFERAGLIMLHEEVIGVGAEAGYARWINPNVVSLKLAENLTKFFRNESAGSWLVAIGTANEYLANIFKSLQPRQKIAFVEGMPRIYERDIPPVSIVVPILNRKKYISRLLENISHQVFRDFELIIVDDGSTDGTLDEVNKDKELLADCEVKIIRNETNLGTFKARQIGAENSEGKFVVFHDADDLIHPKTIERLLNDIENFEDRKPLLAVPCALMNNGSFIGQIWSVNFFKNDIERFTEEIIALSGRTSIINTLLDRQEVVNTGNTILKLLSYVGIEKLSVAEDSLLGDMLTLEGNLLFLPVFYTYCGYERGNPDSFSKKLERRIMDIPVWIGLLVNFLTYKKKMFDEKYLFEIERLMKENALKFYGEINGKKLIERYEFYKREFRKVLTNHAE</sequence>
<dbReference type="CDD" id="cd02440">
    <property type="entry name" value="AdoMet_MTases"/>
    <property type="match status" value="1"/>
</dbReference>
<dbReference type="EMBL" id="LWAF01000005">
    <property type="protein sequence ID" value="ODN30597.1"/>
    <property type="molecule type" value="Genomic_DNA"/>
</dbReference>
<dbReference type="InterPro" id="IPR011990">
    <property type="entry name" value="TPR-like_helical_dom_sf"/>
</dbReference>
<dbReference type="InterPro" id="IPR001296">
    <property type="entry name" value="Glyco_trans_1"/>
</dbReference>
<dbReference type="OrthoDB" id="6713581at2"/>
<dbReference type="InterPro" id="IPR041698">
    <property type="entry name" value="Methyltransf_25"/>
</dbReference>
<gene>
    <name evidence="5" type="ORF">A4H02_05000</name>
</gene>
<accession>A0A1E3G2Y7</accession>
<name>A0A1E3G2Y7_9BACT</name>
<comment type="caution">
    <text evidence="5">The sequence shown here is derived from an EMBL/GenBank/DDBJ whole genome shotgun (WGS) entry which is preliminary data.</text>
</comment>
<dbReference type="Gene3D" id="3.40.50.150">
    <property type="entry name" value="Vaccinia Virus protein VP39"/>
    <property type="match status" value="1"/>
</dbReference>
<dbReference type="AlphaFoldDB" id="A0A1E3G2Y7"/>
<dbReference type="Pfam" id="PF00534">
    <property type="entry name" value="Glycos_transf_1"/>
    <property type="match status" value="1"/>
</dbReference>
<dbReference type="Gene3D" id="1.25.40.10">
    <property type="entry name" value="Tetratricopeptide repeat domain"/>
    <property type="match status" value="1"/>
</dbReference>
<proteinExistence type="predicted"/>
<dbReference type="InterPro" id="IPR001173">
    <property type="entry name" value="Glyco_trans_2-like"/>
</dbReference>
<feature type="repeat" description="TPR" evidence="1">
    <location>
        <begin position="30"/>
        <end position="63"/>
    </location>
</feature>
<evidence type="ECO:0000259" key="4">
    <source>
        <dbReference type="Pfam" id="PF13649"/>
    </source>
</evidence>
<dbReference type="Pfam" id="PF13181">
    <property type="entry name" value="TPR_8"/>
    <property type="match status" value="1"/>
</dbReference>
<evidence type="ECO:0000313" key="6">
    <source>
        <dbReference type="Proteomes" id="UP000094570"/>
    </source>
</evidence>
<dbReference type="Pfam" id="PF00535">
    <property type="entry name" value="Glycos_transf_2"/>
    <property type="match status" value="1"/>
</dbReference>
<dbReference type="Pfam" id="PF13649">
    <property type="entry name" value="Methyltransf_25"/>
    <property type="match status" value="1"/>
</dbReference>
<feature type="domain" description="Methyltransferase" evidence="4">
    <location>
        <begin position="525"/>
        <end position="615"/>
    </location>
</feature>
<dbReference type="GO" id="GO:0016757">
    <property type="term" value="F:glycosyltransferase activity"/>
    <property type="evidence" value="ECO:0007669"/>
    <property type="project" value="InterPro"/>
</dbReference>
<dbReference type="InterPro" id="IPR029063">
    <property type="entry name" value="SAM-dependent_MTases_sf"/>
</dbReference>
<organism evidence="5 6">
    <name type="scientific">Fervidobacterium thailandense</name>
    <dbReference type="NCBI Taxonomy" id="1008305"/>
    <lineage>
        <taxon>Bacteria</taxon>
        <taxon>Thermotogati</taxon>
        <taxon>Thermotogota</taxon>
        <taxon>Thermotogae</taxon>
        <taxon>Thermotogales</taxon>
        <taxon>Fervidobacteriaceae</taxon>
        <taxon>Fervidobacterium</taxon>
    </lineage>
</organism>
<dbReference type="InterPro" id="IPR019734">
    <property type="entry name" value="TPR_rpt"/>
</dbReference>
<reference evidence="6" key="1">
    <citation type="submission" date="2016-04" db="EMBL/GenBank/DDBJ databases">
        <title>The genome sequence project of a novel Fervidobacterium isolate from a hot spring in Thailand.</title>
        <authorList>
            <person name="Gonzalez J.M."/>
            <person name="Cuecas A."/>
            <person name="Kanoksilapatham W."/>
        </authorList>
    </citation>
    <scope>NUCLEOTIDE SEQUENCE [LARGE SCALE GENOMIC DNA]</scope>
    <source>
        <strain evidence="6">FC2004</strain>
    </source>
</reference>
<evidence type="ECO:0000313" key="5">
    <source>
        <dbReference type="EMBL" id="ODN30597.1"/>
    </source>
</evidence>
<protein>
    <submittedName>
        <fullName evidence="5">Uncharacterized protein</fullName>
    </submittedName>
</protein>
<dbReference type="RefSeq" id="WP_069293065.1">
    <property type="nucleotide sequence ID" value="NZ_CP140110.1"/>
</dbReference>
<dbReference type="InterPro" id="IPR029044">
    <property type="entry name" value="Nucleotide-diphossugar_trans"/>
</dbReference>
<evidence type="ECO:0000259" key="3">
    <source>
        <dbReference type="Pfam" id="PF00535"/>
    </source>
</evidence>
<dbReference type="PANTHER" id="PTHR43685:SF11">
    <property type="entry name" value="GLYCOSYLTRANSFERASE TAGX-RELATED"/>
    <property type="match status" value="1"/>
</dbReference>
<dbReference type="CDD" id="cd00761">
    <property type="entry name" value="Glyco_tranf_GTA_type"/>
    <property type="match status" value="1"/>
</dbReference>
<evidence type="ECO:0000259" key="2">
    <source>
        <dbReference type="Pfam" id="PF00534"/>
    </source>
</evidence>
<dbReference type="PROSITE" id="PS50293">
    <property type="entry name" value="TPR_REGION"/>
    <property type="match status" value="1"/>
</dbReference>
<dbReference type="SMART" id="SM00028">
    <property type="entry name" value="TPR"/>
    <property type="match status" value="2"/>
</dbReference>
<dbReference type="PANTHER" id="PTHR43685">
    <property type="entry name" value="GLYCOSYLTRANSFERASE"/>
    <property type="match status" value="1"/>
</dbReference>
<keyword evidence="1" id="KW-0802">TPR repeat</keyword>
<keyword evidence="6" id="KW-1185">Reference proteome</keyword>
<dbReference type="SUPFAM" id="SSF53756">
    <property type="entry name" value="UDP-Glycosyltransferase/glycogen phosphorylase"/>
    <property type="match status" value="1"/>
</dbReference>
<dbReference type="PROSITE" id="PS50005">
    <property type="entry name" value="TPR"/>
    <property type="match status" value="1"/>
</dbReference>
<feature type="domain" description="Glycosyl transferase family 1" evidence="2">
    <location>
        <begin position="287"/>
        <end position="432"/>
    </location>
</feature>
<dbReference type="Gene3D" id="3.90.550.10">
    <property type="entry name" value="Spore Coat Polysaccharide Biosynthesis Protein SpsA, Chain A"/>
    <property type="match status" value="1"/>
</dbReference>
<dbReference type="SUPFAM" id="SSF53448">
    <property type="entry name" value="Nucleotide-diphospho-sugar transferases"/>
    <property type="match status" value="1"/>
</dbReference>
<dbReference type="Pfam" id="PF14559">
    <property type="entry name" value="TPR_19"/>
    <property type="match status" value="1"/>
</dbReference>
<dbReference type="SUPFAM" id="SSF53335">
    <property type="entry name" value="S-adenosyl-L-methionine-dependent methyltransferases"/>
    <property type="match status" value="1"/>
</dbReference>
<dbReference type="SUPFAM" id="SSF48452">
    <property type="entry name" value="TPR-like"/>
    <property type="match status" value="1"/>
</dbReference>
<dbReference type="CDD" id="cd03801">
    <property type="entry name" value="GT4_PimA-like"/>
    <property type="match status" value="1"/>
</dbReference>
<dbReference type="Proteomes" id="UP000094570">
    <property type="component" value="Unassembled WGS sequence"/>
</dbReference>
<dbReference type="STRING" id="1008305.A4H02_05000"/>
<evidence type="ECO:0000256" key="1">
    <source>
        <dbReference type="PROSITE-ProRule" id="PRU00339"/>
    </source>
</evidence>